<feature type="compositionally biased region" description="Basic and acidic residues" evidence="2">
    <location>
        <begin position="645"/>
        <end position="661"/>
    </location>
</feature>
<dbReference type="InterPro" id="IPR001650">
    <property type="entry name" value="Helicase_C-like"/>
</dbReference>
<organism evidence="4 5">
    <name type="scientific">Symbiodinium necroappetens</name>
    <dbReference type="NCBI Taxonomy" id="1628268"/>
    <lineage>
        <taxon>Eukaryota</taxon>
        <taxon>Sar</taxon>
        <taxon>Alveolata</taxon>
        <taxon>Dinophyceae</taxon>
        <taxon>Suessiales</taxon>
        <taxon>Symbiodiniaceae</taxon>
        <taxon>Symbiodinium</taxon>
    </lineage>
</organism>
<evidence type="ECO:0000259" key="3">
    <source>
        <dbReference type="PROSITE" id="PS51194"/>
    </source>
</evidence>
<dbReference type="SMART" id="SM00490">
    <property type="entry name" value="HELICc"/>
    <property type="match status" value="1"/>
</dbReference>
<dbReference type="OrthoDB" id="416741at2759"/>
<dbReference type="SUPFAM" id="SSF52540">
    <property type="entry name" value="P-loop containing nucleoside triphosphate hydrolases"/>
    <property type="match status" value="1"/>
</dbReference>
<dbReference type="Proteomes" id="UP000601435">
    <property type="component" value="Unassembled WGS sequence"/>
</dbReference>
<evidence type="ECO:0000256" key="1">
    <source>
        <dbReference type="ARBA" id="ARBA00022801"/>
    </source>
</evidence>
<dbReference type="EMBL" id="CAJNJA010029019">
    <property type="protein sequence ID" value="CAE7616781.1"/>
    <property type="molecule type" value="Genomic_DNA"/>
</dbReference>
<evidence type="ECO:0000256" key="2">
    <source>
        <dbReference type="SAM" id="MobiDB-lite"/>
    </source>
</evidence>
<name>A0A812V6C7_9DINO</name>
<evidence type="ECO:0000313" key="5">
    <source>
        <dbReference type="Proteomes" id="UP000601435"/>
    </source>
</evidence>
<dbReference type="AlphaFoldDB" id="A0A812V6C7"/>
<feature type="domain" description="Helicase C-terminal" evidence="3">
    <location>
        <begin position="96"/>
        <end position="274"/>
    </location>
</feature>
<proteinExistence type="predicted"/>
<reference evidence="4" key="1">
    <citation type="submission" date="2021-02" db="EMBL/GenBank/DDBJ databases">
        <authorList>
            <person name="Dougan E. K."/>
            <person name="Rhodes N."/>
            <person name="Thang M."/>
            <person name="Chan C."/>
        </authorList>
    </citation>
    <scope>NUCLEOTIDE SEQUENCE</scope>
</reference>
<protein>
    <submittedName>
        <fullName evidence="4">Dcl-2 protein</fullName>
    </submittedName>
</protein>
<feature type="region of interest" description="Disordered" evidence="2">
    <location>
        <begin position="564"/>
        <end position="584"/>
    </location>
</feature>
<dbReference type="Pfam" id="PF00271">
    <property type="entry name" value="Helicase_C"/>
    <property type="match status" value="1"/>
</dbReference>
<gene>
    <name evidence="4" type="primary">dcl-2</name>
    <name evidence="4" type="ORF">SNEC2469_LOCUS17510</name>
</gene>
<dbReference type="Gene3D" id="3.40.50.300">
    <property type="entry name" value="P-loop containing nucleotide triphosphate hydrolases"/>
    <property type="match status" value="1"/>
</dbReference>
<feature type="non-terminal residue" evidence="4">
    <location>
        <position position="1"/>
    </location>
</feature>
<evidence type="ECO:0000313" key="4">
    <source>
        <dbReference type="EMBL" id="CAE7616781.1"/>
    </source>
</evidence>
<comment type="caution">
    <text evidence="4">The sequence shown here is derived from an EMBL/GenBank/DDBJ whole genome shotgun (WGS) entry which is preliminary data.</text>
</comment>
<dbReference type="PANTHER" id="PTHR14950">
    <property type="entry name" value="DICER-RELATED"/>
    <property type="match status" value="1"/>
</dbReference>
<accession>A0A812V6C7</accession>
<keyword evidence="1" id="KW-0378">Hydrolase</keyword>
<dbReference type="GO" id="GO:0016787">
    <property type="term" value="F:hydrolase activity"/>
    <property type="evidence" value="ECO:0007669"/>
    <property type="project" value="UniProtKB-KW"/>
</dbReference>
<feature type="region of interest" description="Disordered" evidence="2">
    <location>
        <begin position="606"/>
        <end position="671"/>
    </location>
</feature>
<feature type="compositionally biased region" description="Pro residues" evidence="2">
    <location>
        <begin position="662"/>
        <end position="671"/>
    </location>
</feature>
<keyword evidence="5" id="KW-1185">Reference proteome</keyword>
<dbReference type="InterPro" id="IPR027417">
    <property type="entry name" value="P-loop_NTPase"/>
</dbReference>
<dbReference type="PROSITE" id="PS51194">
    <property type="entry name" value="HELICASE_CTER"/>
    <property type="match status" value="1"/>
</dbReference>
<feature type="non-terminal residue" evidence="4">
    <location>
        <position position="671"/>
    </location>
</feature>
<sequence length="671" mass="73780">YVSNAGAEAAEALAGELTSEIWQELQQQGVTCDSVEKVVRDLGVLLLELGSKAFLFGLEKCVVAQLLAQIEQREMVAATKPGAEELTEQLAVLERSLATVLAKVKESPKLRSFNLVSGKAQALLDCLGKEFADPTQTDVGMCFVNEACLSVPLANLVKTSLGIDTAAVSGTKAMPEKPRNDAFHAFANRGACKLLVATKCAEEGLDVADCSFVVRFSRFHTTRNHIQGVGRARASEAKVYYFENEPLEECSKEEMMYDVAAEPDVIPSMLSAVPPHRRVWEGLHPYIIPESLAEVNLKNAVPILSEYVARTTSGKVQLKQLRSDSHFCLPGPRGWLKIPMVEVEGFFPQERDVKPTAVSYYVGVLVLHCRGWLDEHNCVSKKVSRASHEVAWPEPEGEPETISLGPMVFPKGLLGNLPSSDALAQFQQRGKETRRQHEASGAEQVVIGQRWLQVDEVYNTQETVNWTFTDGRSVWQGLKALARREVAFGDITKIRVALNPDDGCWYSADNRRLFSIKVVGPLIGVTEILVDEINWTPEMKNKLDQHARYGEVWRTDAASISQVRKQLEDELQNGPAPLPSSSLDPKLIADEEEILGKAADLAETEELASATASPSRESAPIVLKRPCSFPPPRHPPKDPGSTRPIPEDHQAASSSTEERPRMPPSIPDPAD</sequence>